<sequence>MSLAKFVKRRCKELHSRLEMSSSPADVGPPEASEVKEEQCVGELRFDSEKAERKAEEAVQRWRAQHSELHGLSAGSVSEGASAQQTAPAEVKSGREEWMLVAPAYLRCLATQEGPDARRMQILQQKKKDDEEAVRISAIMEEWNKARRVKSLRELKEEGEFAEGEEAYKRWKRSMEAARNVWGKRAAEQAAEQDFQDDAKKGQPWQRFDRDRDLQTTRQLSREDYNKLLQQTKLSSRFNSSWQTSFL</sequence>
<evidence type="ECO:0000313" key="3">
    <source>
        <dbReference type="Proteomes" id="UP000018050"/>
    </source>
</evidence>
<organism evidence="2 3">
    <name type="scientific">Eimeria acervulina</name>
    <name type="common">Coccidian parasite</name>
    <dbReference type="NCBI Taxonomy" id="5801"/>
    <lineage>
        <taxon>Eukaryota</taxon>
        <taxon>Sar</taxon>
        <taxon>Alveolata</taxon>
        <taxon>Apicomplexa</taxon>
        <taxon>Conoidasida</taxon>
        <taxon>Coccidia</taxon>
        <taxon>Eucoccidiorida</taxon>
        <taxon>Eimeriorina</taxon>
        <taxon>Eimeriidae</taxon>
        <taxon>Eimeria</taxon>
    </lineage>
</organism>
<reference evidence="2" key="1">
    <citation type="submission" date="2013-10" db="EMBL/GenBank/DDBJ databases">
        <title>Genomic analysis of the causative agents of coccidiosis in chickens.</title>
        <authorList>
            <person name="Reid A.J."/>
            <person name="Blake D."/>
            <person name="Billington K."/>
            <person name="Browne H."/>
            <person name="Dunn M."/>
            <person name="Hung S."/>
            <person name="Kawahara F."/>
            <person name="Miranda-Saavedra D."/>
            <person name="Mourier T."/>
            <person name="Nagra H."/>
            <person name="Otto T.D."/>
            <person name="Rawlings N."/>
            <person name="Sanchez A."/>
            <person name="Sanders M."/>
            <person name="Subramaniam C."/>
            <person name="Tay Y."/>
            <person name="Dear P."/>
            <person name="Doerig C."/>
            <person name="Gruber A."/>
            <person name="Parkinson J."/>
            <person name="Shirley M."/>
            <person name="Wan K.L."/>
            <person name="Berriman M."/>
            <person name="Tomley F."/>
            <person name="Pain A."/>
        </authorList>
    </citation>
    <scope>NUCLEOTIDE SEQUENCE [LARGE SCALE GENOMIC DNA]</scope>
    <source>
        <strain evidence="2">Houghton</strain>
    </source>
</reference>
<dbReference type="VEuPathDB" id="ToxoDB:EAH_00013170"/>
<evidence type="ECO:0000313" key="2">
    <source>
        <dbReference type="EMBL" id="CDI79999.1"/>
    </source>
</evidence>
<dbReference type="OrthoDB" id="366232at2759"/>
<dbReference type="RefSeq" id="XP_013249962.1">
    <property type="nucleotide sequence ID" value="XM_013394508.1"/>
</dbReference>
<protein>
    <submittedName>
        <fullName evidence="2">Uncharacterized protein</fullName>
    </submittedName>
</protein>
<accession>U6GN18</accession>
<feature type="region of interest" description="Disordered" evidence="1">
    <location>
        <begin position="14"/>
        <end position="38"/>
    </location>
</feature>
<dbReference type="GeneID" id="25269387"/>
<dbReference type="EMBL" id="HG671125">
    <property type="protein sequence ID" value="CDI79999.1"/>
    <property type="molecule type" value="Genomic_DNA"/>
</dbReference>
<keyword evidence="3" id="KW-1185">Reference proteome</keyword>
<dbReference type="AlphaFoldDB" id="U6GN18"/>
<evidence type="ECO:0000256" key="1">
    <source>
        <dbReference type="SAM" id="MobiDB-lite"/>
    </source>
</evidence>
<feature type="compositionally biased region" description="Basic and acidic residues" evidence="1">
    <location>
        <begin position="197"/>
        <end position="218"/>
    </location>
</feature>
<reference evidence="2" key="2">
    <citation type="submission" date="2013-10" db="EMBL/GenBank/DDBJ databases">
        <authorList>
            <person name="Aslett M."/>
        </authorList>
    </citation>
    <scope>NUCLEOTIDE SEQUENCE [LARGE SCALE GENOMIC DNA]</scope>
    <source>
        <strain evidence="2">Houghton</strain>
    </source>
</reference>
<proteinExistence type="predicted"/>
<feature type="region of interest" description="Disordered" evidence="1">
    <location>
        <begin position="188"/>
        <end position="218"/>
    </location>
</feature>
<dbReference type="Proteomes" id="UP000018050">
    <property type="component" value="Unassembled WGS sequence"/>
</dbReference>
<name>U6GN18_EIMAC</name>
<gene>
    <name evidence="2" type="ORF">EAH_00013170</name>
</gene>